<sequence>MKKTFIKLSTHIIDEIPIEDNISKNFNFTSKSSLFGDCRKIENTINESNFNQNRVYNSSNSLFENCKKNDEDLDANDFEDYPMEHVNNQIYLTDENNKSSQVVPSNITSTSNPTYIKVNSENVNRKRSNPSNRSSNIHQPQSSPPSLSRVTSAKPYYRQSLPQSTVASKTTRYNNSSFNSDGFQICASNVKPTQNFDLEKELKEIDEMNDAIDKLF</sequence>
<accession>A0A0K0EHN2</accession>
<feature type="compositionally biased region" description="Polar residues" evidence="1">
    <location>
        <begin position="137"/>
        <end position="151"/>
    </location>
</feature>
<reference evidence="3" key="1">
    <citation type="submission" date="2015-08" db="UniProtKB">
        <authorList>
            <consortium name="WormBaseParasite"/>
        </authorList>
    </citation>
    <scope>IDENTIFICATION</scope>
</reference>
<evidence type="ECO:0000313" key="4">
    <source>
        <dbReference type="WBParaSite" id="TCONS_00002639.p1"/>
    </source>
</evidence>
<feature type="compositionally biased region" description="Polar residues" evidence="1">
    <location>
        <begin position="98"/>
        <end position="122"/>
    </location>
</feature>
<evidence type="ECO:0000256" key="1">
    <source>
        <dbReference type="SAM" id="MobiDB-lite"/>
    </source>
</evidence>
<protein>
    <submittedName>
        <fullName evidence="4">Neogenin C-terminal domain-containing protein</fullName>
    </submittedName>
</protein>
<evidence type="ECO:0000313" key="2">
    <source>
        <dbReference type="Proteomes" id="UP000035681"/>
    </source>
</evidence>
<name>A0A0K0EHN2_STRER</name>
<organism evidence="3">
    <name type="scientific">Strongyloides stercoralis</name>
    <name type="common">Threadworm</name>
    <dbReference type="NCBI Taxonomy" id="6248"/>
    <lineage>
        <taxon>Eukaryota</taxon>
        <taxon>Metazoa</taxon>
        <taxon>Ecdysozoa</taxon>
        <taxon>Nematoda</taxon>
        <taxon>Chromadorea</taxon>
        <taxon>Rhabditida</taxon>
        <taxon>Tylenchina</taxon>
        <taxon>Panagrolaimomorpha</taxon>
        <taxon>Strongyloidoidea</taxon>
        <taxon>Strongyloididae</taxon>
        <taxon>Strongyloides</taxon>
    </lineage>
</organism>
<evidence type="ECO:0000313" key="3">
    <source>
        <dbReference type="WBParaSite" id="SSTP_0000898600.1"/>
    </source>
</evidence>
<dbReference type="WBParaSite" id="SSTP_0000898600.1">
    <property type="protein sequence ID" value="SSTP_0000898600.1"/>
    <property type="gene ID" value="SSTP_0000898600"/>
</dbReference>
<dbReference type="Proteomes" id="UP000035681">
    <property type="component" value="Unplaced"/>
</dbReference>
<proteinExistence type="predicted"/>
<feature type="region of interest" description="Disordered" evidence="1">
    <location>
        <begin position="94"/>
        <end position="152"/>
    </location>
</feature>
<dbReference type="WBParaSite" id="TCONS_00002639.p1">
    <property type="protein sequence ID" value="TCONS_00002639.p1"/>
    <property type="gene ID" value="XLOC_002471"/>
</dbReference>
<keyword evidence="2" id="KW-1185">Reference proteome</keyword>
<dbReference type="AlphaFoldDB" id="A0A0K0EHN2"/>